<feature type="signal peptide" evidence="1">
    <location>
        <begin position="1"/>
        <end position="18"/>
    </location>
</feature>
<accession>A0AAE0MGE6</accession>
<comment type="caution">
    <text evidence="2">The sequence shown here is derived from an EMBL/GenBank/DDBJ whole genome shotgun (WGS) entry which is preliminary data.</text>
</comment>
<dbReference type="AlphaFoldDB" id="A0AAE0MGE6"/>
<evidence type="ECO:0000256" key="1">
    <source>
        <dbReference type="SAM" id="SignalP"/>
    </source>
</evidence>
<keyword evidence="3" id="KW-1185">Reference proteome</keyword>
<gene>
    <name evidence="2" type="ORF">B0H66DRAFT_43776</name>
</gene>
<evidence type="ECO:0000313" key="3">
    <source>
        <dbReference type="Proteomes" id="UP001283341"/>
    </source>
</evidence>
<proteinExistence type="predicted"/>
<feature type="chain" id="PRO_5042279116" evidence="1">
    <location>
        <begin position="19"/>
        <end position="307"/>
    </location>
</feature>
<dbReference type="Proteomes" id="UP001283341">
    <property type="component" value="Unassembled WGS sequence"/>
</dbReference>
<dbReference type="EMBL" id="JAUEDM010000001">
    <property type="protein sequence ID" value="KAK3330049.1"/>
    <property type="molecule type" value="Genomic_DNA"/>
</dbReference>
<protein>
    <submittedName>
        <fullName evidence="2">Uncharacterized protein</fullName>
    </submittedName>
</protein>
<sequence>MRFSWAALATVLVTGVVATGERGAAERALFWYAYVADKEQGGNKVAPDCGLKMTGDASKKCNLDQFLEFLWKKGPKNNKKDSERPKVNLQGIDKDFSPDGKVDIKDLYNSIFSFRDESHTETYVDKKDGLTKTRTVSLDIMTHLDAKNLYPSASDWYDAVAKVTTPLRELREKIDARPDKKPTDAEKKLLERADKAAELTVQLRWKDAENYRIKFFRESLPFGDASKADKRPPGLKTYNVKPIAGSNYQRIDIKATKIYYMTNHKDVDIKKELKDLNRQHWKKDINKDHLRAIKSVEKARTAMLCPI</sequence>
<name>A0AAE0MGE6_9PEZI</name>
<reference evidence="2" key="1">
    <citation type="journal article" date="2023" name="Mol. Phylogenet. Evol.">
        <title>Genome-scale phylogeny and comparative genomics of the fungal order Sordariales.</title>
        <authorList>
            <person name="Hensen N."/>
            <person name="Bonometti L."/>
            <person name="Westerberg I."/>
            <person name="Brannstrom I.O."/>
            <person name="Guillou S."/>
            <person name="Cros-Aarteil S."/>
            <person name="Calhoun S."/>
            <person name="Haridas S."/>
            <person name="Kuo A."/>
            <person name="Mondo S."/>
            <person name="Pangilinan J."/>
            <person name="Riley R."/>
            <person name="LaButti K."/>
            <person name="Andreopoulos B."/>
            <person name="Lipzen A."/>
            <person name="Chen C."/>
            <person name="Yan M."/>
            <person name="Daum C."/>
            <person name="Ng V."/>
            <person name="Clum A."/>
            <person name="Steindorff A."/>
            <person name="Ohm R.A."/>
            <person name="Martin F."/>
            <person name="Silar P."/>
            <person name="Natvig D.O."/>
            <person name="Lalanne C."/>
            <person name="Gautier V."/>
            <person name="Ament-Velasquez S.L."/>
            <person name="Kruys A."/>
            <person name="Hutchinson M.I."/>
            <person name="Powell A.J."/>
            <person name="Barry K."/>
            <person name="Miller A.N."/>
            <person name="Grigoriev I.V."/>
            <person name="Debuchy R."/>
            <person name="Gladieux P."/>
            <person name="Hiltunen Thoren M."/>
            <person name="Johannesson H."/>
        </authorList>
    </citation>
    <scope>NUCLEOTIDE SEQUENCE</scope>
    <source>
        <strain evidence="2">CBS 118394</strain>
    </source>
</reference>
<evidence type="ECO:0000313" key="2">
    <source>
        <dbReference type="EMBL" id="KAK3330049.1"/>
    </source>
</evidence>
<reference evidence="2" key="2">
    <citation type="submission" date="2023-06" db="EMBL/GenBank/DDBJ databases">
        <authorList>
            <consortium name="Lawrence Berkeley National Laboratory"/>
            <person name="Haridas S."/>
            <person name="Hensen N."/>
            <person name="Bonometti L."/>
            <person name="Westerberg I."/>
            <person name="Brannstrom I.O."/>
            <person name="Guillou S."/>
            <person name="Cros-Aarteil S."/>
            <person name="Calhoun S."/>
            <person name="Kuo A."/>
            <person name="Mondo S."/>
            <person name="Pangilinan J."/>
            <person name="Riley R."/>
            <person name="Labutti K."/>
            <person name="Andreopoulos B."/>
            <person name="Lipzen A."/>
            <person name="Chen C."/>
            <person name="Yanf M."/>
            <person name="Daum C."/>
            <person name="Ng V."/>
            <person name="Clum A."/>
            <person name="Steindorff A."/>
            <person name="Ohm R."/>
            <person name="Martin F."/>
            <person name="Silar P."/>
            <person name="Natvig D."/>
            <person name="Lalanne C."/>
            <person name="Gautier V."/>
            <person name="Ament-Velasquez S.L."/>
            <person name="Kruys A."/>
            <person name="Hutchinson M.I."/>
            <person name="Powell A.J."/>
            <person name="Barry K."/>
            <person name="Miller A.N."/>
            <person name="Grigoriev I.V."/>
            <person name="Debuchy R."/>
            <person name="Gladieux P."/>
            <person name="Thoren M.H."/>
            <person name="Johannesson H."/>
        </authorList>
    </citation>
    <scope>NUCLEOTIDE SEQUENCE</scope>
    <source>
        <strain evidence="2">CBS 118394</strain>
    </source>
</reference>
<keyword evidence="1" id="KW-0732">Signal</keyword>
<organism evidence="2 3">
    <name type="scientific">Apodospora peruviana</name>
    <dbReference type="NCBI Taxonomy" id="516989"/>
    <lineage>
        <taxon>Eukaryota</taxon>
        <taxon>Fungi</taxon>
        <taxon>Dikarya</taxon>
        <taxon>Ascomycota</taxon>
        <taxon>Pezizomycotina</taxon>
        <taxon>Sordariomycetes</taxon>
        <taxon>Sordariomycetidae</taxon>
        <taxon>Sordariales</taxon>
        <taxon>Lasiosphaeriaceae</taxon>
        <taxon>Apodospora</taxon>
    </lineage>
</organism>